<gene>
    <name evidence="2" type="ORF">B296_00005564</name>
</gene>
<proteinExistence type="predicted"/>
<evidence type="ECO:0000313" key="3">
    <source>
        <dbReference type="Proteomes" id="UP000287651"/>
    </source>
</evidence>
<reference evidence="2 3" key="1">
    <citation type="journal article" date="2014" name="Agronomy (Basel)">
        <title>A Draft Genome Sequence for Ensete ventricosum, the Drought-Tolerant Tree Against Hunger.</title>
        <authorList>
            <person name="Harrison J."/>
            <person name="Moore K.A."/>
            <person name="Paszkiewicz K."/>
            <person name="Jones T."/>
            <person name="Grant M."/>
            <person name="Ambacheew D."/>
            <person name="Muzemil S."/>
            <person name="Studholme D.J."/>
        </authorList>
    </citation>
    <scope>NUCLEOTIDE SEQUENCE [LARGE SCALE GENOMIC DNA]</scope>
</reference>
<sequence>MWVRQRSRRDSDSRRGGLQAADGVGHRRKQRRLKERAVATWLSSDTGDKIWHAVKGLRATMAVEAVEAAIEEEERKMAVGAKTMGLRRLEREQGMIVAGMIVVLQEGSSSSG</sequence>
<dbReference type="EMBL" id="AMZH03007794">
    <property type="protein sequence ID" value="RRT60423.1"/>
    <property type="molecule type" value="Genomic_DNA"/>
</dbReference>
<comment type="caution">
    <text evidence="2">The sequence shown here is derived from an EMBL/GenBank/DDBJ whole genome shotgun (WGS) entry which is preliminary data.</text>
</comment>
<feature type="region of interest" description="Disordered" evidence="1">
    <location>
        <begin position="1"/>
        <end position="31"/>
    </location>
</feature>
<dbReference type="Proteomes" id="UP000287651">
    <property type="component" value="Unassembled WGS sequence"/>
</dbReference>
<evidence type="ECO:0000313" key="2">
    <source>
        <dbReference type="EMBL" id="RRT60423.1"/>
    </source>
</evidence>
<organism evidence="2 3">
    <name type="scientific">Ensete ventricosum</name>
    <name type="common">Abyssinian banana</name>
    <name type="synonym">Musa ensete</name>
    <dbReference type="NCBI Taxonomy" id="4639"/>
    <lineage>
        <taxon>Eukaryota</taxon>
        <taxon>Viridiplantae</taxon>
        <taxon>Streptophyta</taxon>
        <taxon>Embryophyta</taxon>
        <taxon>Tracheophyta</taxon>
        <taxon>Spermatophyta</taxon>
        <taxon>Magnoliopsida</taxon>
        <taxon>Liliopsida</taxon>
        <taxon>Zingiberales</taxon>
        <taxon>Musaceae</taxon>
        <taxon>Ensete</taxon>
    </lineage>
</organism>
<dbReference type="AlphaFoldDB" id="A0A426Z917"/>
<protein>
    <submittedName>
        <fullName evidence="2">Uncharacterized protein</fullName>
    </submittedName>
</protein>
<evidence type="ECO:0000256" key="1">
    <source>
        <dbReference type="SAM" id="MobiDB-lite"/>
    </source>
</evidence>
<name>A0A426Z917_ENSVE</name>
<accession>A0A426Z917</accession>